<evidence type="ECO:0000313" key="3">
    <source>
        <dbReference type="Proteomes" id="UP000177798"/>
    </source>
</evidence>
<evidence type="ECO:0000313" key="2">
    <source>
        <dbReference type="EMBL" id="APA14610.1"/>
    </source>
</evidence>
<protein>
    <submittedName>
        <fullName evidence="2">Uncharacterized protein</fullName>
    </submittedName>
</protein>
<evidence type="ECO:0000256" key="1">
    <source>
        <dbReference type="SAM" id="Phobius"/>
    </source>
</evidence>
<name>A0A1D9QI42_SCLS1</name>
<organism evidence="2 3">
    <name type="scientific">Sclerotinia sclerotiorum (strain ATCC 18683 / 1980 / Ss-1)</name>
    <name type="common">White mold</name>
    <name type="synonym">Whetzelinia sclerotiorum</name>
    <dbReference type="NCBI Taxonomy" id="665079"/>
    <lineage>
        <taxon>Eukaryota</taxon>
        <taxon>Fungi</taxon>
        <taxon>Dikarya</taxon>
        <taxon>Ascomycota</taxon>
        <taxon>Pezizomycotina</taxon>
        <taxon>Leotiomycetes</taxon>
        <taxon>Helotiales</taxon>
        <taxon>Sclerotiniaceae</taxon>
        <taxon>Sclerotinia</taxon>
    </lineage>
</organism>
<reference evidence="3" key="1">
    <citation type="journal article" date="2017" name="Genome Biol. Evol.">
        <title>The complete genome sequence of the phytopathogenic fungus Sclerotinia sclerotiorum reveals insights into the genome architecture of broad host range pathogens.</title>
        <authorList>
            <person name="Derbyshire M."/>
            <person name="Denton-Giles M."/>
            <person name="Hegedus D."/>
            <person name="Seifbarghy S."/>
            <person name="Rollins J."/>
            <person name="van Kan J."/>
            <person name="Seidl M.F."/>
            <person name="Faino L."/>
            <person name="Mbengue M."/>
            <person name="Navaud O."/>
            <person name="Raffaele S."/>
            <person name="Hammond-Kosack K."/>
            <person name="Heard S."/>
            <person name="Oliver R."/>
        </authorList>
    </citation>
    <scope>NUCLEOTIDE SEQUENCE [LARGE SCALE GENOMIC DNA]</scope>
    <source>
        <strain evidence="3">ATCC 18683 / 1980 / Ss-1</strain>
    </source>
</reference>
<sequence length="381" mass="42905">MRMSAKLRTSFILGKSLFEKSSASGNLESNHDPDTSSIFEKNKSLHWWKPIVWMAILLLLGVVVGLGHHFAYQNLDQQPHYIISQTWVHNLGSAAAFLVKTSFTLTVMLALQEVLWFSFRKKAIKISLLDKLFTLSSNPFSFVPSVFINAPVATCLAGFAWFIPISAILSPDSLVVGPVVRYFIDNKCIVPTFAAASSNISFYQMVPDSDLPAIQGSNPGIQKLANQIFAQGIILDRGSPYGLNCSFQLSFHGPVLQCTQNTNREYMHESADGSSFYYAEDLTRFGEDENSFMGMDFTYYNHTKGNYSWVYVYMLCSPYNTTYDISVDYTNDLPEFYTNLTYNTPLLNLNSTQSTYPENFPWSSNSATLVREVYDNHLNGT</sequence>
<dbReference type="VEuPathDB" id="FungiDB:sscle_13g093800"/>
<keyword evidence="1" id="KW-1133">Transmembrane helix</keyword>
<dbReference type="OrthoDB" id="5322539at2759"/>
<dbReference type="Proteomes" id="UP000177798">
    <property type="component" value="Chromosome 13"/>
</dbReference>
<feature type="transmembrane region" description="Helical" evidence="1">
    <location>
        <begin position="91"/>
        <end position="119"/>
    </location>
</feature>
<proteinExistence type="predicted"/>
<dbReference type="AlphaFoldDB" id="A0A1D9QI42"/>
<feature type="transmembrane region" description="Helical" evidence="1">
    <location>
        <begin position="140"/>
        <end position="163"/>
    </location>
</feature>
<keyword evidence="1" id="KW-0472">Membrane</keyword>
<accession>A0A1D9QI42</accession>
<gene>
    <name evidence="2" type="ORF">sscle_13g093800</name>
</gene>
<keyword evidence="1" id="KW-0812">Transmembrane</keyword>
<feature type="transmembrane region" description="Helical" evidence="1">
    <location>
        <begin position="51"/>
        <end position="71"/>
    </location>
</feature>
<dbReference type="PANTHER" id="PTHR35041">
    <property type="entry name" value="MEDIATOR OF RNA POLYMERASE II TRANSCRIPTION SUBUNIT 1"/>
    <property type="match status" value="1"/>
</dbReference>
<dbReference type="EMBL" id="CP017826">
    <property type="protein sequence ID" value="APA14610.1"/>
    <property type="molecule type" value="Genomic_DNA"/>
</dbReference>
<dbReference type="PANTHER" id="PTHR35041:SF3">
    <property type="entry name" value="FORMYLMETHIONINE DEFORMYLASE-LIKE PROTEIN"/>
    <property type="match status" value="1"/>
</dbReference>